<dbReference type="SUPFAM" id="SSF54928">
    <property type="entry name" value="RNA-binding domain, RBD"/>
    <property type="match status" value="1"/>
</dbReference>
<dbReference type="PANTHER" id="PTHR48106:SF18">
    <property type="entry name" value="QUINONE OXIDOREDUCTASE PIG3"/>
    <property type="match status" value="1"/>
</dbReference>
<keyword evidence="2" id="KW-0560">Oxidoreductase</keyword>
<dbReference type="InterPro" id="IPR013149">
    <property type="entry name" value="ADH-like_C"/>
</dbReference>
<dbReference type="GO" id="GO:0003676">
    <property type="term" value="F:nucleic acid binding"/>
    <property type="evidence" value="ECO:0007669"/>
    <property type="project" value="InterPro"/>
</dbReference>
<dbReference type="PANTHER" id="PTHR48106">
    <property type="entry name" value="QUINONE OXIDOREDUCTASE PIG3-RELATED"/>
    <property type="match status" value="1"/>
</dbReference>
<feature type="non-terminal residue" evidence="4">
    <location>
        <position position="1"/>
    </location>
</feature>
<accession>A0A091CYR5</accession>
<keyword evidence="5" id="KW-1185">Reference proteome</keyword>
<dbReference type="Gene3D" id="3.40.50.720">
    <property type="entry name" value="NAD(P)-binding Rossmann-like Domain"/>
    <property type="match status" value="1"/>
</dbReference>
<dbReference type="AlphaFoldDB" id="A0A091CYR5"/>
<proteinExistence type="predicted"/>
<dbReference type="Gene3D" id="3.90.180.10">
    <property type="entry name" value="Medium-chain alcohol dehydrogenases, catalytic domain"/>
    <property type="match status" value="1"/>
</dbReference>
<reference evidence="4 5" key="1">
    <citation type="submission" date="2013-11" db="EMBL/GenBank/DDBJ databases">
        <title>The Damaraland mole rat (Fukomys damarensis) genome and evolution of African mole rats.</title>
        <authorList>
            <person name="Gladyshev V.N."/>
            <person name="Fang X."/>
        </authorList>
    </citation>
    <scope>NUCLEOTIDE SEQUENCE [LARGE SCALE GENOMIC DNA]</scope>
    <source>
        <tissue evidence="4">Liver</tissue>
    </source>
</reference>
<keyword evidence="1" id="KW-0521">NADP</keyword>
<dbReference type="Proteomes" id="UP000028990">
    <property type="component" value="Unassembled WGS sequence"/>
</dbReference>
<dbReference type="SUPFAM" id="SSF51735">
    <property type="entry name" value="NAD(P)-binding Rossmann-fold domains"/>
    <property type="match status" value="1"/>
</dbReference>
<dbReference type="GO" id="GO:0070402">
    <property type="term" value="F:NADPH binding"/>
    <property type="evidence" value="ECO:0007669"/>
    <property type="project" value="TreeGrafter"/>
</dbReference>
<sequence length="357" mass="39397">VAGDVQAVEAVLIHAGSSGVGTAAIQLAQRAGTIPLVTAGSQHKLQMAEDFGAAAGFNYKEGDFSEATLKFTKGASGTVLIWGYKQTLVKAFTEQILPHFSEEGPQRLLPVLDSVYPWTEVRAAHQYMEANRNVGKVALELPPPKEEALEPPPATQAFPELRNRTPLPFWPGETLRSRISVSTSRRETADFRRCFGSFRQSPGPPLKQLCSRRRPSSGGVRGSSSVCCGNLISPPRWRCKQPRGRTGASVLFILKGAPFRILVSVTALAQRVGFDLRLRPSWGNTPETRGTAYVVYEDIFDAKNACDHLSGFNVCNRYLVVLYYNANRAFQKMDTKKKEEQLKLLKEKYGINTDPPK</sequence>
<dbReference type="STRING" id="885580.ENSFDAP00000021219"/>
<protein>
    <submittedName>
        <fullName evidence="4">Pre-mRNA branch site protein p14</fullName>
    </submittedName>
</protein>
<dbReference type="InterPro" id="IPR012677">
    <property type="entry name" value="Nucleotide-bd_a/b_plait_sf"/>
</dbReference>
<dbReference type="InterPro" id="IPR036291">
    <property type="entry name" value="NAD(P)-bd_dom_sf"/>
</dbReference>
<dbReference type="InterPro" id="IPR035979">
    <property type="entry name" value="RBD_domain_sf"/>
</dbReference>
<dbReference type="Pfam" id="PF00107">
    <property type="entry name" value="ADH_zinc_N"/>
    <property type="match status" value="1"/>
</dbReference>
<dbReference type="GO" id="GO:0048038">
    <property type="term" value="F:quinone binding"/>
    <property type="evidence" value="ECO:0007669"/>
    <property type="project" value="TreeGrafter"/>
</dbReference>
<dbReference type="eggNOG" id="KOG0114">
    <property type="taxonomic scope" value="Eukaryota"/>
</dbReference>
<evidence type="ECO:0000313" key="5">
    <source>
        <dbReference type="Proteomes" id="UP000028990"/>
    </source>
</evidence>
<feature type="domain" description="Alcohol dehydrogenase-like C-terminal" evidence="3">
    <location>
        <begin position="19"/>
        <end position="78"/>
    </location>
</feature>
<evidence type="ECO:0000256" key="2">
    <source>
        <dbReference type="ARBA" id="ARBA00023002"/>
    </source>
</evidence>
<name>A0A091CYR5_FUKDA</name>
<dbReference type="Gene3D" id="3.30.70.330">
    <property type="match status" value="1"/>
</dbReference>
<dbReference type="EMBL" id="KN123775">
    <property type="protein sequence ID" value="KFO23388.1"/>
    <property type="molecule type" value="Genomic_DNA"/>
</dbReference>
<dbReference type="GO" id="GO:0003960">
    <property type="term" value="F:quinone reductase (NADPH) activity"/>
    <property type="evidence" value="ECO:0007669"/>
    <property type="project" value="TreeGrafter"/>
</dbReference>
<organism evidence="4 5">
    <name type="scientific">Fukomys damarensis</name>
    <name type="common">Damaraland mole rat</name>
    <name type="synonym">Cryptomys damarensis</name>
    <dbReference type="NCBI Taxonomy" id="885580"/>
    <lineage>
        <taxon>Eukaryota</taxon>
        <taxon>Metazoa</taxon>
        <taxon>Chordata</taxon>
        <taxon>Craniata</taxon>
        <taxon>Vertebrata</taxon>
        <taxon>Euteleostomi</taxon>
        <taxon>Mammalia</taxon>
        <taxon>Eutheria</taxon>
        <taxon>Euarchontoglires</taxon>
        <taxon>Glires</taxon>
        <taxon>Rodentia</taxon>
        <taxon>Hystricomorpha</taxon>
        <taxon>Bathyergidae</taxon>
        <taxon>Fukomys</taxon>
    </lineage>
</organism>
<evidence type="ECO:0000256" key="1">
    <source>
        <dbReference type="ARBA" id="ARBA00022857"/>
    </source>
</evidence>
<evidence type="ECO:0000313" key="4">
    <source>
        <dbReference type="EMBL" id="KFO23388.1"/>
    </source>
</evidence>
<gene>
    <name evidence="4" type="ORF">H920_15289</name>
</gene>
<evidence type="ECO:0000259" key="3">
    <source>
        <dbReference type="Pfam" id="PF00107"/>
    </source>
</evidence>